<comment type="caution">
    <text evidence="1">The sequence shown here is derived from an EMBL/GenBank/DDBJ whole genome shotgun (WGS) entry which is preliminary data.</text>
</comment>
<evidence type="ECO:0000313" key="2">
    <source>
        <dbReference type="Proteomes" id="UP000269945"/>
    </source>
</evidence>
<protein>
    <submittedName>
        <fullName evidence="1">Uncharacterized protein</fullName>
    </submittedName>
</protein>
<dbReference type="EMBL" id="CYRY02044924">
    <property type="protein sequence ID" value="VCX40134.1"/>
    <property type="molecule type" value="Genomic_DNA"/>
</dbReference>
<organism evidence="1 2">
    <name type="scientific">Gulo gulo</name>
    <name type="common">Wolverine</name>
    <name type="synonym">Gluton</name>
    <dbReference type="NCBI Taxonomy" id="48420"/>
    <lineage>
        <taxon>Eukaryota</taxon>
        <taxon>Metazoa</taxon>
        <taxon>Chordata</taxon>
        <taxon>Craniata</taxon>
        <taxon>Vertebrata</taxon>
        <taxon>Euteleostomi</taxon>
        <taxon>Mammalia</taxon>
        <taxon>Eutheria</taxon>
        <taxon>Laurasiatheria</taxon>
        <taxon>Carnivora</taxon>
        <taxon>Caniformia</taxon>
        <taxon>Musteloidea</taxon>
        <taxon>Mustelidae</taxon>
        <taxon>Guloninae</taxon>
        <taxon>Gulo</taxon>
    </lineage>
</organism>
<reference evidence="1 2" key="1">
    <citation type="submission" date="2018-10" db="EMBL/GenBank/DDBJ databases">
        <authorList>
            <person name="Ekblom R."/>
            <person name="Jareborg N."/>
        </authorList>
    </citation>
    <scope>NUCLEOTIDE SEQUENCE [LARGE SCALE GENOMIC DNA]</scope>
    <source>
        <tissue evidence="1">Muscle</tissue>
    </source>
</reference>
<evidence type="ECO:0000313" key="1">
    <source>
        <dbReference type="EMBL" id="VCX40134.1"/>
    </source>
</evidence>
<dbReference type="AlphaFoldDB" id="A0A9X9Q959"/>
<name>A0A9X9Q959_GULGU</name>
<dbReference type="Proteomes" id="UP000269945">
    <property type="component" value="Unassembled WGS sequence"/>
</dbReference>
<accession>A0A9X9Q959</accession>
<sequence length="61" mass="6859">MPLQPVCSLVLGNCGRLGEDLRELGKEGGKQEVLWRGPRTVTEYLNGLYELTLKRLQTLES</sequence>
<keyword evidence="2" id="KW-1185">Reference proteome</keyword>
<gene>
    <name evidence="1" type="ORF">BN2614_LOCUS2</name>
</gene>
<proteinExistence type="predicted"/>